<organism evidence="2 4">
    <name type="scientific">Bacillus canaveralius</name>
    <dbReference type="NCBI Taxonomy" id="1403243"/>
    <lineage>
        <taxon>Bacteria</taxon>
        <taxon>Bacillati</taxon>
        <taxon>Bacillota</taxon>
        <taxon>Bacilli</taxon>
        <taxon>Bacillales</taxon>
        <taxon>Bacillaceae</taxon>
        <taxon>Bacillus</taxon>
    </lineage>
</organism>
<dbReference type="GO" id="GO:0008800">
    <property type="term" value="F:beta-lactamase activity"/>
    <property type="evidence" value="ECO:0007669"/>
    <property type="project" value="InterPro"/>
</dbReference>
<dbReference type="SUPFAM" id="SSF56601">
    <property type="entry name" value="beta-lactamase/transpeptidase-like"/>
    <property type="match status" value="1"/>
</dbReference>
<dbReference type="InterPro" id="IPR000871">
    <property type="entry name" value="Beta-lactam_class-A"/>
</dbReference>
<keyword evidence="2" id="KW-0378">Hydrolase</keyword>
<sequence>MSLQNRLEEVLHDATGNFGVYVKHLESGETAAINQNRFFQAASVFKVPILATLYRDAEMNRVDLHQRIRLEEKDLVNGSGIFRELIPVEVTIKNLATMMIIVSDNVGTDKILQIIGKETVNQYMKEIGLNNTYIRFSCWELLCSCVGLQPQSFSLEVYHDINRRFKNGEIDSNSIVFQESIENNVTTAADIAKLLQLIASKQLISQHACDDMFEILAKQQFRNRIPNLLPENTIVGHKTGTVASVVNDAGIVKLPDKKGTLIITAFSIGNKTEAEGARKIAELSKAAYDHFLNRVTV</sequence>
<dbReference type="InterPro" id="IPR045155">
    <property type="entry name" value="Beta-lactam_cat"/>
</dbReference>
<dbReference type="OrthoDB" id="9775096at2"/>
<dbReference type="Proteomes" id="UP000235114">
    <property type="component" value="Unassembled WGS sequence"/>
</dbReference>
<feature type="domain" description="Beta-lactamase class A catalytic" evidence="1">
    <location>
        <begin position="19"/>
        <end position="266"/>
    </location>
</feature>
<dbReference type="PANTHER" id="PTHR35333">
    <property type="entry name" value="BETA-LACTAMASE"/>
    <property type="match status" value="1"/>
</dbReference>
<accession>A0A2N5GGI2</accession>
<evidence type="ECO:0000313" key="2">
    <source>
        <dbReference type="EMBL" id="PLR79841.1"/>
    </source>
</evidence>
<dbReference type="GO" id="GO:0046677">
    <property type="term" value="P:response to antibiotic"/>
    <property type="evidence" value="ECO:0007669"/>
    <property type="project" value="InterPro"/>
</dbReference>
<reference evidence="3 5" key="2">
    <citation type="submission" date="2017-12" db="EMBL/GenBank/DDBJ databases">
        <title>Comparative Functional Genomics of Dry Heat Resistant strains isolated from the Viking Spacecraft.</title>
        <authorList>
            <person name="Seuylemezian A."/>
            <person name="Cooper K."/>
            <person name="Vaishampayan P."/>
        </authorList>
    </citation>
    <scope>NUCLEOTIDE SEQUENCE [LARGE SCALE GENOMIC DNA]</scope>
    <source>
        <strain evidence="3 5">ATCC 29669</strain>
    </source>
</reference>
<dbReference type="RefSeq" id="WP_101579303.1">
    <property type="nucleotide sequence ID" value="NZ_PGVA01000071.1"/>
</dbReference>
<evidence type="ECO:0000259" key="1">
    <source>
        <dbReference type="Pfam" id="PF13354"/>
    </source>
</evidence>
<evidence type="ECO:0000313" key="3">
    <source>
        <dbReference type="EMBL" id="PLR97810.1"/>
    </source>
</evidence>
<evidence type="ECO:0000313" key="5">
    <source>
        <dbReference type="Proteomes" id="UP000235114"/>
    </source>
</evidence>
<dbReference type="EMBL" id="PGVA01000071">
    <property type="protein sequence ID" value="PLR79841.1"/>
    <property type="molecule type" value="Genomic_DNA"/>
</dbReference>
<dbReference type="InterPro" id="IPR012338">
    <property type="entry name" value="Beta-lactam/transpept-like"/>
</dbReference>
<dbReference type="AlphaFoldDB" id="A0A2N5GGI2"/>
<dbReference type="PANTHER" id="PTHR35333:SF3">
    <property type="entry name" value="BETA-LACTAMASE-TYPE TRANSPEPTIDASE FOLD CONTAINING PROTEIN"/>
    <property type="match status" value="1"/>
</dbReference>
<dbReference type="Pfam" id="PF13354">
    <property type="entry name" value="Beta-lactamase2"/>
    <property type="match status" value="1"/>
</dbReference>
<name>A0A2N5GGI2_9BACI</name>
<proteinExistence type="predicted"/>
<gene>
    <name evidence="2" type="ORF">CU635_20885</name>
    <name evidence="3" type="ORF">CVD25_09685</name>
</gene>
<keyword evidence="5" id="KW-1185">Reference proteome</keyword>
<comment type="caution">
    <text evidence="2">The sequence shown here is derived from an EMBL/GenBank/DDBJ whole genome shotgun (WGS) entry which is preliminary data.</text>
</comment>
<dbReference type="GO" id="GO:0030655">
    <property type="term" value="P:beta-lactam antibiotic catabolic process"/>
    <property type="evidence" value="ECO:0007669"/>
    <property type="project" value="InterPro"/>
</dbReference>
<dbReference type="EMBL" id="PGVD01000026">
    <property type="protein sequence ID" value="PLR97810.1"/>
    <property type="molecule type" value="Genomic_DNA"/>
</dbReference>
<dbReference type="Gene3D" id="3.40.710.10">
    <property type="entry name" value="DD-peptidase/beta-lactamase superfamily"/>
    <property type="match status" value="1"/>
</dbReference>
<dbReference type="Proteomes" id="UP000234951">
    <property type="component" value="Unassembled WGS sequence"/>
</dbReference>
<protein>
    <submittedName>
        <fullName evidence="2">Serine hydrolase</fullName>
    </submittedName>
</protein>
<reference evidence="2 4" key="1">
    <citation type="submission" date="2017-11" db="EMBL/GenBank/DDBJ databases">
        <title>Comparitive Functional Genomics of Dry Heat Resistant strains isolated from the Viking Spacecraft.</title>
        <authorList>
            <person name="Seuylemezian A."/>
            <person name="Cooper K."/>
            <person name="Vaishampayan P."/>
        </authorList>
    </citation>
    <scope>NUCLEOTIDE SEQUENCE [LARGE SCALE GENOMIC DNA]</scope>
    <source>
        <strain evidence="2 4">M4.6</strain>
    </source>
</reference>
<evidence type="ECO:0000313" key="4">
    <source>
        <dbReference type="Proteomes" id="UP000234951"/>
    </source>
</evidence>